<name>A0ABW1SZX5_9ACTN</name>
<accession>A0ABW1SZX5</accession>
<evidence type="ECO:0000313" key="5">
    <source>
        <dbReference type="Proteomes" id="UP001596138"/>
    </source>
</evidence>
<dbReference type="InterPro" id="IPR010982">
    <property type="entry name" value="Lambda_DNA-bd_dom_sf"/>
</dbReference>
<comment type="caution">
    <text evidence="4">The sequence shown here is derived from an EMBL/GenBank/DDBJ whole genome shotgun (WGS) entry which is preliminary data.</text>
</comment>
<evidence type="ECO:0000259" key="3">
    <source>
        <dbReference type="Pfam" id="PF13464"/>
    </source>
</evidence>
<evidence type="ECO:0000256" key="1">
    <source>
        <dbReference type="SAM" id="MobiDB-lite"/>
    </source>
</evidence>
<dbReference type="PANTHER" id="PTHR34475:SF1">
    <property type="entry name" value="CYTOSKELETON PROTEIN RODZ"/>
    <property type="match status" value="1"/>
</dbReference>
<dbReference type="InterPro" id="IPR050400">
    <property type="entry name" value="Bact_Cytoskel_RodZ"/>
</dbReference>
<keyword evidence="5" id="KW-1185">Reference proteome</keyword>
<evidence type="ECO:0000256" key="2">
    <source>
        <dbReference type="SAM" id="Phobius"/>
    </source>
</evidence>
<dbReference type="RefSeq" id="WP_386765731.1">
    <property type="nucleotide sequence ID" value="NZ_JBHSTI010000008.1"/>
</dbReference>
<feature type="compositionally biased region" description="Low complexity" evidence="1">
    <location>
        <begin position="153"/>
        <end position="178"/>
    </location>
</feature>
<dbReference type="EMBL" id="JBHSTI010000008">
    <property type="protein sequence ID" value="MFC6237958.1"/>
    <property type="molecule type" value="Genomic_DNA"/>
</dbReference>
<feature type="compositionally biased region" description="Low complexity" evidence="1">
    <location>
        <begin position="85"/>
        <end position="106"/>
    </location>
</feature>
<dbReference type="PANTHER" id="PTHR34475">
    <property type="match status" value="1"/>
</dbReference>
<dbReference type="Pfam" id="PF13413">
    <property type="entry name" value="HTH_25"/>
    <property type="match status" value="1"/>
</dbReference>
<feature type="region of interest" description="Disordered" evidence="1">
    <location>
        <begin position="153"/>
        <end position="193"/>
    </location>
</feature>
<feature type="domain" description="Cytoskeleton protein RodZ-like C-terminal" evidence="3">
    <location>
        <begin position="210"/>
        <end position="272"/>
    </location>
</feature>
<gene>
    <name evidence="4" type="ORF">ACFQGU_08715</name>
</gene>
<dbReference type="InterPro" id="IPR025194">
    <property type="entry name" value="RodZ-like_C"/>
</dbReference>
<keyword evidence="2" id="KW-0472">Membrane</keyword>
<dbReference type="Gene3D" id="1.10.260.40">
    <property type="entry name" value="lambda repressor-like DNA-binding domains"/>
    <property type="match status" value="1"/>
</dbReference>
<protein>
    <submittedName>
        <fullName evidence="4">Helix-turn-helix domain-containing protein</fullName>
    </submittedName>
</protein>
<dbReference type="SUPFAM" id="SSF47413">
    <property type="entry name" value="lambda repressor-like DNA-binding domains"/>
    <property type="match status" value="1"/>
</dbReference>
<feature type="transmembrane region" description="Helical" evidence="2">
    <location>
        <begin position="129"/>
        <end position="150"/>
    </location>
</feature>
<dbReference type="InterPro" id="IPR001387">
    <property type="entry name" value="Cro/C1-type_HTH"/>
</dbReference>
<evidence type="ECO:0000313" key="4">
    <source>
        <dbReference type="EMBL" id="MFC6237958.1"/>
    </source>
</evidence>
<feature type="region of interest" description="Disordered" evidence="1">
    <location>
        <begin position="83"/>
        <end position="106"/>
    </location>
</feature>
<sequence>MTDELTSVGQMVARARAAAGLTVAQVAATTRIRATLVSAIEQDDFRLCGGDVYARGHLKSIATAVGLDPADVVAQFDADRGAQRPVSAPVQPVSTPVSSSSSSGRSLGALAGPLGVSVESGRRGGGANWTAVMALALVVVIGVAVISALGNRNGSTPTAQPTPSASSTPSVSPTPTDSATEEPTPDPTTSPTDVVAEAEGVTVDLSITGKASWVLVTSSSGKELYQGTLTTGDTKTFKDDKLIKLVLGNAGAVALTVNGRDLGAPGGNGAVVKTEFGPGDPNGQAG</sequence>
<keyword evidence="2" id="KW-0812">Transmembrane</keyword>
<reference evidence="5" key="1">
    <citation type="journal article" date="2019" name="Int. J. Syst. Evol. Microbiol.">
        <title>The Global Catalogue of Microorganisms (GCM) 10K type strain sequencing project: providing services to taxonomists for standard genome sequencing and annotation.</title>
        <authorList>
            <consortium name="The Broad Institute Genomics Platform"/>
            <consortium name="The Broad Institute Genome Sequencing Center for Infectious Disease"/>
            <person name="Wu L."/>
            <person name="Ma J."/>
        </authorList>
    </citation>
    <scope>NUCLEOTIDE SEQUENCE [LARGE SCALE GENOMIC DNA]</scope>
    <source>
        <strain evidence="5">CGMCC 4.7317</strain>
    </source>
</reference>
<organism evidence="4 5">
    <name type="scientific">Longivirga aurantiaca</name>
    <dbReference type="NCBI Taxonomy" id="1837743"/>
    <lineage>
        <taxon>Bacteria</taxon>
        <taxon>Bacillati</taxon>
        <taxon>Actinomycetota</taxon>
        <taxon>Actinomycetes</taxon>
        <taxon>Sporichthyales</taxon>
        <taxon>Sporichthyaceae</taxon>
        <taxon>Longivirga</taxon>
    </lineage>
</organism>
<dbReference type="Proteomes" id="UP001596138">
    <property type="component" value="Unassembled WGS sequence"/>
</dbReference>
<proteinExistence type="predicted"/>
<dbReference type="Pfam" id="PF13464">
    <property type="entry name" value="RodZ_C"/>
    <property type="match status" value="1"/>
</dbReference>
<dbReference type="CDD" id="cd00093">
    <property type="entry name" value="HTH_XRE"/>
    <property type="match status" value="1"/>
</dbReference>
<keyword evidence="2" id="KW-1133">Transmembrane helix</keyword>